<dbReference type="AlphaFoldDB" id="A0AAW5SKJ8"/>
<reference evidence="2" key="3">
    <citation type="journal article" date="2022" name="BMC Genomics">
        <title>Comparative genome analysis of mycobacteria focusing on tRNA and non-coding RNA.</title>
        <authorList>
            <person name="Behra P.R.K."/>
            <person name="Pettersson B.M.F."/>
            <person name="Ramesh M."/>
            <person name="Das S."/>
            <person name="Dasgupta S."/>
            <person name="Kirsebom L.A."/>
        </authorList>
    </citation>
    <scope>NUCLEOTIDE SEQUENCE</scope>
    <source>
        <strain evidence="2">DSM 44203</strain>
    </source>
</reference>
<reference evidence="2" key="2">
    <citation type="submission" date="2020-07" db="EMBL/GenBank/DDBJ databases">
        <authorList>
            <person name="Pettersson B.M.F."/>
            <person name="Behra P.R.K."/>
            <person name="Ramesh M."/>
            <person name="Das S."/>
            <person name="Dasgupta S."/>
            <person name="Kirsebom L.A."/>
        </authorList>
    </citation>
    <scope>NUCLEOTIDE SEQUENCE</scope>
    <source>
        <strain evidence="2">DSM 44203</strain>
    </source>
</reference>
<sequence length="94" mass="10407">MSQDMPAGARTREDRLAGLAALGAAELADRLDHTMTVAMVLGGHLADIAELVGLDRDVEDLAITPRVRELVSDPRVRQVLDEFEEARRHARHIR</sequence>
<proteinExistence type="predicted"/>
<dbReference type="RefSeq" id="WP_131808518.1">
    <property type="nucleotide sequence ID" value="NZ_BCTA01000013.1"/>
</dbReference>
<evidence type="ECO:0000313" key="4">
    <source>
        <dbReference type="Proteomes" id="UP001207528"/>
    </source>
</evidence>
<dbReference type="Proteomes" id="UP001207528">
    <property type="component" value="Unassembled WGS sequence"/>
</dbReference>
<reference evidence="1 3" key="1">
    <citation type="journal article" date="2016" name="Genome Announc.">
        <title>Draft Genome Sequences of Five Rapidly Growing Mycobacterium Species, M. thermoresistibile, M. fortuitum subsp. acetamidolyticum, M. canariasense, M. brisbanense, and M. novocastrense.</title>
        <authorList>
            <person name="Katahira K."/>
            <person name="Ogura Y."/>
            <person name="Gotoh Y."/>
            <person name="Hayashi T."/>
        </authorList>
    </citation>
    <scope>NUCLEOTIDE SEQUENCE [LARGE SCALE GENOMIC DNA]</scope>
    <source>
        <strain evidence="1 3">JCM18114</strain>
    </source>
</reference>
<name>A0AAW5SKJ8_MYCNV</name>
<protein>
    <submittedName>
        <fullName evidence="2">Uncharacterized protein</fullName>
    </submittedName>
</protein>
<evidence type="ECO:0000313" key="1">
    <source>
        <dbReference type="EMBL" id="GAT07724.1"/>
    </source>
</evidence>
<evidence type="ECO:0000313" key="2">
    <source>
        <dbReference type="EMBL" id="MCV7023632.1"/>
    </source>
</evidence>
<keyword evidence="3" id="KW-1185">Reference proteome</keyword>
<comment type="caution">
    <text evidence="2">The sequence shown here is derived from an EMBL/GenBank/DDBJ whole genome shotgun (WGS) entry which is preliminary data.</text>
</comment>
<organism evidence="2 4">
    <name type="scientific">Mycolicibacterium novocastrense</name>
    <name type="common">Mycobacterium novocastrense</name>
    <dbReference type="NCBI Taxonomy" id="59813"/>
    <lineage>
        <taxon>Bacteria</taxon>
        <taxon>Bacillati</taxon>
        <taxon>Actinomycetota</taxon>
        <taxon>Actinomycetes</taxon>
        <taxon>Mycobacteriales</taxon>
        <taxon>Mycobacteriaceae</taxon>
        <taxon>Mycolicibacterium</taxon>
    </lineage>
</organism>
<dbReference type="EMBL" id="BCTA01000013">
    <property type="protein sequence ID" value="GAT07724.1"/>
    <property type="molecule type" value="Genomic_DNA"/>
</dbReference>
<dbReference type="EMBL" id="JACKTI010000029">
    <property type="protein sequence ID" value="MCV7023632.1"/>
    <property type="molecule type" value="Genomic_DNA"/>
</dbReference>
<gene>
    <name evidence="2" type="ORF">H7I77_09765</name>
    <name evidence="1" type="ORF">RMCN_0857</name>
</gene>
<accession>A0AAW5SKJ8</accession>
<dbReference type="Proteomes" id="UP000069773">
    <property type="component" value="Unassembled WGS sequence"/>
</dbReference>
<evidence type="ECO:0000313" key="3">
    <source>
        <dbReference type="Proteomes" id="UP000069773"/>
    </source>
</evidence>